<evidence type="ECO:0000256" key="10">
    <source>
        <dbReference type="ARBA" id="ARBA00061949"/>
    </source>
</evidence>
<keyword evidence="2" id="KW-0690">Ribosome biogenesis</keyword>
<dbReference type="InterPro" id="IPR007529">
    <property type="entry name" value="Znf_HIT"/>
</dbReference>
<keyword evidence="6" id="KW-0862">Zinc</keyword>
<dbReference type="Proteomes" id="UP000030752">
    <property type="component" value="Unassembled WGS sequence"/>
</dbReference>
<evidence type="ECO:0000256" key="2">
    <source>
        <dbReference type="ARBA" id="ARBA00022517"/>
    </source>
</evidence>
<keyword evidence="1" id="KW-1017">Isopeptide bond</keyword>
<evidence type="ECO:0000259" key="15">
    <source>
        <dbReference type="PROSITE" id="PS51083"/>
    </source>
</evidence>
<gene>
    <name evidence="16" type="ORF">HMPREF1541_04135</name>
</gene>
<dbReference type="PROSITE" id="PS51083">
    <property type="entry name" value="ZF_HIT"/>
    <property type="match status" value="1"/>
</dbReference>
<comment type="subunit">
    <text evidence="10">Interacts with FBL, SNU13, NOP58, NUFIP1, RUVBL1, RUVBL2 and TAF9. Interacts (via HIT-type zinc finger) with the RUVBL1/RUVBL2 complex in the presence of ADP.</text>
</comment>
<evidence type="ECO:0000256" key="3">
    <source>
        <dbReference type="ARBA" id="ARBA00022553"/>
    </source>
</evidence>
<dbReference type="CDD" id="cd23023">
    <property type="entry name" value="zf-HIT_BCD1"/>
    <property type="match status" value="1"/>
</dbReference>
<evidence type="ECO:0000313" key="16">
    <source>
        <dbReference type="EMBL" id="ETN42194.1"/>
    </source>
</evidence>
<dbReference type="OrthoDB" id="272357at2759"/>
<dbReference type="HOGENOM" id="CLU_025524_5_1_1"/>
<keyword evidence="7" id="KW-0832">Ubl conjugation</keyword>
<evidence type="ECO:0000256" key="7">
    <source>
        <dbReference type="ARBA" id="ARBA00022843"/>
    </source>
</evidence>
<dbReference type="Pfam" id="PF25790">
    <property type="entry name" value="BCD1"/>
    <property type="match status" value="1"/>
</dbReference>
<evidence type="ECO:0000256" key="4">
    <source>
        <dbReference type="ARBA" id="ARBA00022723"/>
    </source>
</evidence>
<dbReference type="GO" id="GO:0005634">
    <property type="term" value="C:nucleus"/>
    <property type="evidence" value="ECO:0007669"/>
    <property type="project" value="TreeGrafter"/>
</dbReference>
<dbReference type="FunFam" id="3.30.60.190:FF:000001">
    <property type="entry name" value="box C/D snoRNA protein 1"/>
    <property type="match status" value="1"/>
</dbReference>
<name>W2S2K0_CYPE1</name>
<comment type="function">
    <text evidence="8">Required for box C/D snoRNAs accumulation involved in snoRNA processing, snoRNA transport to the nucleolus and ribosome biogenesis.</text>
</comment>
<dbReference type="AlphaFoldDB" id="W2S2K0"/>
<evidence type="ECO:0000256" key="14">
    <source>
        <dbReference type="SAM" id="MobiDB-lite"/>
    </source>
</evidence>
<proteinExistence type="inferred from homology"/>
<reference evidence="16 17" key="1">
    <citation type="submission" date="2013-03" db="EMBL/GenBank/DDBJ databases">
        <title>The Genome Sequence of Phialophora europaea CBS 101466.</title>
        <authorList>
            <consortium name="The Broad Institute Genomics Platform"/>
            <person name="Cuomo C."/>
            <person name="de Hoog S."/>
            <person name="Gorbushina A."/>
            <person name="Walker B."/>
            <person name="Young S.K."/>
            <person name="Zeng Q."/>
            <person name="Gargeya S."/>
            <person name="Fitzgerald M."/>
            <person name="Haas B."/>
            <person name="Abouelleil A."/>
            <person name="Allen A.W."/>
            <person name="Alvarado L."/>
            <person name="Arachchi H.M."/>
            <person name="Berlin A.M."/>
            <person name="Chapman S.B."/>
            <person name="Gainer-Dewar J."/>
            <person name="Goldberg J."/>
            <person name="Griggs A."/>
            <person name="Gujja S."/>
            <person name="Hansen M."/>
            <person name="Howarth C."/>
            <person name="Imamovic A."/>
            <person name="Ireland A."/>
            <person name="Larimer J."/>
            <person name="McCowan C."/>
            <person name="Murphy C."/>
            <person name="Pearson M."/>
            <person name="Poon T.W."/>
            <person name="Priest M."/>
            <person name="Roberts A."/>
            <person name="Saif S."/>
            <person name="Shea T."/>
            <person name="Sisk P."/>
            <person name="Sykes S."/>
            <person name="Wortman J."/>
            <person name="Nusbaum C."/>
            <person name="Birren B."/>
        </authorList>
    </citation>
    <scope>NUCLEOTIDE SEQUENCE [LARGE SCALE GENOMIC DNA]</scope>
    <source>
        <strain evidence="16 17">CBS 101466</strain>
    </source>
</reference>
<comment type="similarity">
    <text evidence="9">Belongs to the BCD1 family.</text>
</comment>
<evidence type="ECO:0000256" key="1">
    <source>
        <dbReference type="ARBA" id="ARBA00022499"/>
    </source>
</evidence>
<dbReference type="RefSeq" id="XP_008716703.1">
    <property type="nucleotide sequence ID" value="XM_008718481.1"/>
</dbReference>
<dbReference type="eggNOG" id="KOG2858">
    <property type="taxonomic scope" value="Eukaryota"/>
</dbReference>
<evidence type="ECO:0000256" key="12">
    <source>
        <dbReference type="ARBA" id="ARBA00077531"/>
    </source>
</evidence>
<keyword evidence="17" id="KW-1185">Reference proteome</keyword>
<dbReference type="PANTHER" id="PTHR13483">
    <property type="entry name" value="BOX C_D SNORNA PROTEIN 1-RELATED"/>
    <property type="match status" value="1"/>
</dbReference>
<evidence type="ECO:0000256" key="9">
    <source>
        <dbReference type="ARBA" id="ARBA00049654"/>
    </source>
</evidence>
<dbReference type="GO" id="GO:0008270">
    <property type="term" value="F:zinc ion binding"/>
    <property type="evidence" value="ECO:0007669"/>
    <property type="project" value="UniProtKB-UniRule"/>
</dbReference>
<dbReference type="Gene3D" id="3.30.60.190">
    <property type="match status" value="1"/>
</dbReference>
<dbReference type="EMBL" id="KB822719">
    <property type="protein sequence ID" value="ETN42194.1"/>
    <property type="molecule type" value="Genomic_DNA"/>
</dbReference>
<evidence type="ECO:0000256" key="5">
    <source>
        <dbReference type="ARBA" id="ARBA00022771"/>
    </source>
</evidence>
<dbReference type="InterPro" id="IPR057721">
    <property type="entry name" value="BCD1_alpha/beta"/>
</dbReference>
<evidence type="ECO:0000313" key="17">
    <source>
        <dbReference type="Proteomes" id="UP000030752"/>
    </source>
</evidence>
<feature type="region of interest" description="Disordered" evidence="14">
    <location>
        <begin position="186"/>
        <end position="247"/>
    </location>
</feature>
<dbReference type="GO" id="GO:0000492">
    <property type="term" value="P:box C/D snoRNP assembly"/>
    <property type="evidence" value="ECO:0007669"/>
    <property type="project" value="TreeGrafter"/>
</dbReference>
<keyword evidence="5 13" id="KW-0863">Zinc-finger</keyword>
<dbReference type="Pfam" id="PF04438">
    <property type="entry name" value="zf-HIT"/>
    <property type="match status" value="1"/>
</dbReference>
<evidence type="ECO:0000256" key="13">
    <source>
        <dbReference type="PROSITE-ProRule" id="PRU00453"/>
    </source>
</evidence>
<protein>
    <recommendedName>
        <fullName evidence="11">Box C/D snoRNA protein 1</fullName>
    </recommendedName>
    <alternativeName>
        <fullName evidence="12">Zinc finger HIT domain-containing protein 6</fullName>
    </alternativeName>
</protein>
<accession>W2S2K0</accession>
<sequence>MDEENTPLTALCAICHVGPLKYTCPRCSIHTCSLPCVKQHKTRAPCSGVRDPTAYKRRRDLVCASSIDSDFNFITSLERSLARAEQEQEQGNENGDGGALRVSGASRAKQTDSARLERLVRESGVLWRRAPRGMKRRKENETRVDHGGVMWTVEFLLPDGRRKVGNVLEKSTVREAWEGVVRTAPAQKSLGKRKRGPVVRQAGDDGAPGKKQSAVLEASERQSEGSDAVPKSPSREDAAVDGPQAAESHLDSASLITFENSHFYLLRPNTPSKLKVLKHLQPSDKIVDILRGRTVMEYPTLYVKNEPPDELPAPCMTEERYLQEFGEDVVVPSGDRAASKEEEEQGDEGEEGEITENKDLKQEAADLLHALGDPSKVLSVLQQDVKS</sequence>
<organism evidence="16 17">
    <name type="scientific">Cyphellophora europaea (strain CBS 101466)</name>
    <name type="common">Phialophora europaea</name>
    <dbReference type="NCBI Taxonomy" id="1220924"/>
    <lineage>
        <taxon>Eukaryota</taxon>
        <taxon>Fungi</taxon>
        <taxon>Dikarya</taxon>
        <taxon>Ascomycota</taxon>
        <taxon>Pezizomycotina</taxon>
        <taxon>Eurotiomycetes</taxon>
        <taxon>Chaetothyriomycetidae</taxon>
        <taxon>Chaetothyriales</taxon>
        <taxon>Cyphellophoraceae</taxon>
        <taxon>Cyphellophora</taxon>
    </lineage>
</organism>
<dbReference type="SUPFAM" id="SSF144232">
    <property type="entry name" value="HIT/MYND zinc finger-like"/>
    <property type="match status" value="1"/>
</dbReference>
<dbReference type="PANTHER" id="PTHR13483:SF11">
    <property type="entry name" value="ZINC FINGER HIT DOMAIN-CONTAINING PROTEIN 3"/>
    <property type="match status" value="1"/>
</dbReference>
<keyword evidence="3" id="KW-0597">Phosphoprotein</keyword>
<evidence type="ECO:0000256" key="11">
    <source>
        <dbReference type="ARBA" id="ARBA00068630"/>
    </source>
</evidence>
<dbReference type="InParanoid" id="W2S2K0"/>
<dbReference type="GeneID" id="19971474"/>
<keyword evidence="4" id="KW-0479">Metal-binding</keyword>
<dbReference type="GO" id="GO:0000463">
    <property type="term" value="P:maturation of LSU-rRNA from tricistronic rRNA transcript (SSU-rRNA, 5.8S rRNA, LSU-rRNA)"/>
    <property type="evidence" value="ECO:0007669"/>
    <property type="project" value="TreeGrafter"/>
</dbReference>
<dbReference type="GO" id="GO:0070761">
    <property type="term" value="C:pre-snoRNP complex"/>
    <property type="evidence" value="ECO:0007669"/>
    <property type="project" value="TreeGrafter"/>
</dbReference>
<feature type="compositionally biased region" description="Acidic residues" evidence="14">
    <location>
        <begin position="341"/>
        <end position="354"/>
    </location>
</feature>
<evidence type="ECO:0000256" key="8">
    <source>
        <dbReference type="ARBA" id="ARBA00049598"/>
    </source>
</evidence>
<feature type="domain" description="HIT-type" evidence="15">
    <location>
        <begin position="12"/>
        <end position="46"/>
    </location>
</feature>
<dbReference type="STRING" id="1220924.W2S2K0"/>
<dbReference type="GO" id="GO:0048254">
    <property type="term" value="P:snoRNA localization"/>
    <property type="evidence" value="ECO:0007669"/>
    <property type="project" value="TreeGrafter"/>
</dbReference>
<dbReference type="InterPro" id="IPR051639">
    <property type="entry name" value="BCD1"/>
</dbReference>
<feature type="region of interest" description="Disordered" evidence="14">
    <location>
        <begin position="328"/>
        <end position="361"/>
    </location>
</feature>
<feature type="region of interest" description="Disordered" evidence="14">
    <location>
        <begin position="82"/>
        <end position="114"/>
    </location>
</feature>
<evidence type="ECO:0000256" key="6">
    <source>
        <dbReference type="ARBA" id="ARBA00022833"/>
    </source>
</evidence>
<dbReference type="VEuPathDB" id="FungiDB:HMPREF1541_04135"/>